<dbReference type="VEuPathDB" id="FungiDB:H310_13620"/>
<sequence>MAAASTPSTADYSTFFDRLVSLRHHFHSHPELSFQEVITQQTLRRFLVDEAGIPETDVHAISFLTATCPGLGAVAMIKEGCLDGVDEVYGYHNVNFPENVVAVKAGAVMSHGLTFHITLKGLGGRNISAHDSAIVSIAQVHGGEADNVIPSSVVMSGTARDFSPAVADVIKARMTAIVTHTAAAYGVEGTIRFDERYPATVNAAAQAEIVREVALSVAGAANVTTDGLPLCASEDFSFYLQQRPGAFFFINTVQKPSEDGTTEQNRTLHSSTFDFNDAILPLSVRMFLELAQHRLACELYSPREMEGIYSPSTA</sequence>
<dbReference type="SUPFAM" id="SSF53187">
    <property type="entry name" value="Zn-dependent exopeptidases"/>
    <property type="match status" value="1"/>
</dbReference>
<dbReference type="InterPro" id="IPR017439">
    <property type="entry name" value="Amidohydrolase"/>
</dbReference>
<proteinExistence type="predicted"/>
<name>A0A3R6ZPB8_9STRA</name>
<reference evidence="1 2" key="1">
    <citation type="submission" date="2018-08" db="EMBL/GenBank/DDBJ databases">
        <title>Aphanomyces genome sequencing and annotation.</title>
        <authorList>
            <person name="Minardi D."/>
            <person name="Oidtmann B."/>
            <person name="Van Der Giezen M."/>
            <person name="Studholme D.J."/>
        </authorList>
    </citation>
    <scope>NUCLEOTIDE SEQUENCE [LARGE SCALE GENOMIC DNA]</scope>
    <source>
        <strain evidence="1 2">NJM0002</strain>
    </source>
</reference>
<dbReference type="PANTHER" id="PTHR11014:SF63">
    <property type="entry name" value="METALLOPEPTIDASE, PUTATIVE (AFU_ORTHOLOGUE AFUA_6G09600)-RELATED"/>
    <property type="match status" value="1"/>
</dbReference>
<dbReference type="Proteomes" id="UP000285060">
    <property type="component" value="Unassembled WGS sequence"/>
</dbReference>
<dbReference type="Gene3D" id="3.30.70.360">
    <property type="match status" value="2"/>
</dbReference>
<dbReference type="AlphaFoldDB" id="A0A3R6ZPB8"/>
<evidence type="ECO:0000313" key="2">
    <source>
        <dbReference type="Proteomes" id="UP000285060"/>
    </source>
</evidence>
<keyword evidence="2" id="KW-1185">Reference proteome</keyword>
<dbReference type="PANTHER" id="PTHR11014">
    <property type="entry name" value="PEPTIDASE M20 FAMILY MEMBER"/>
    <property type="match status" value="1"/>
</dbReference>
<gene>
    <name evidence="1" type="ORF">DYB32_005601</name>
</gene>
<dbReference type="InterPro" id="IPR002933">
    <property type="entry name" value="Peptidase_M20"/>
</dbReference>
<dbReference type="VEuPathDB" id="FungiDB:H310_08609"/>
<comment type="caution">
    <text evidence="1">The sequence shown here is derived from an EMBL/GenBank/DDBJ whole genome shotgun (WGS) entry which is preliminary data.</text>
</comment>
<dbReference type="SUPFAM" id="SSF55031">
    <property type="entry name" value="Bacterial exopeptidase dimerisation domain"/>
    <property type="match status" value="1"/>
</dbReference>
<dbReference type="GO" id="GO:0016787">
    <property type="term" value="F:hydrolase activity"/>
    <property type="evidence" value="ECO:0007669"/>
    <property type="project" value="InterPro"/>
</dbReference>
<evidence type="ECO:0000313" key="1">
    <source>
        <dbReference type="EMBL" id="RHY28911.1"/>
    </source>
</evidence>
<evidence type="ECO:0008006" key="3">
    <source>
        <dbReference type="Google" id="ProtNLM"/>
    </source>
</evidence>
<dbReference type="Pfam" id="PF01546">
    <property type="entry name" value="Peptidase_M20"/>
    <property type="match status" value="1"/>
</dbReference>
<dbReference type="Gene3D" id="3.40.630.10">
    <property type="entry name" value="Zn peptidases"/>
    <property type="match status" value="3"/>
</dbReference>
<organism evidence="1 2">
    <name type="scientific">Aphanomyces invadans</name>
    <dbReference type="NCBI Taxonomy" id="157072"/>
    <lineage>
        <taxon>Eukaryota</taxon>
        <taxon>Sar</taxon>
        <taxon>Stramenopiles</taxon>
        <taxon>Oomycota</taxon>
        <taxon>Saprolegniomycetes</taxon>
        <taxon>Saprolegniales</taxon>
        <taxon>Verrucalvaceae</taxon>
        <taxon>Aphanomyces</taxon>
    </lineage>
</organism>
<protein>
    <recommendedName>
        <fullName evidence="3">Peptidase M20 dimerisation domain-containing protein</fullName>
    </recommendedName>
</protein>
<accession>A0A3R6ZPB8</accession>
<dbReference type="EMBL" id="QUSY01000507">
    <property type="protein sequence ID" value="RHY28911.1"/>
    <property type="molecule type" value="Genomic_DNA"/>
</dbReference>
<dbReference type="InterPro" id="IPR036264">
    <property type="entry name" value="Bact_exopeptidase_dim_dom"/>
</dbReference>